<comment type="caution">
    <text evidence="1">The sequence shown here is derived from an EMBL/GenBank/DDBJ whole genome shotgun (WGS) entry which is preliminary data.</text>
</comment>
<protein>
    <submittedName>
        <fullName evidence="1">Uncharacterized protein</fullName>
    </submittedName>
</protein>
<evidence type="ECO:0000313" key="2">
    <source>
        <dbReference type="Proteomes" id="UP001199469"/>
    </source>
</evidence>
<sequence length="80" mass="8768">MVQLILAHGFPRSTEQLVNELIGLRTLLTTRRSPITVGRVEIVAALEAMCDDGVIVGVSWPGPEPATDNYWVLPQSPWGQ</sequence>
<accession>A0ABS8PC52</accession>
<evidence type="ECO:0000313" key="1">
    <source>
        <dbReference type="EMBL" id="MCD2195876.1"/>
    </source>
</evidence>
<name>A0ABS8PC52_9PSEU</name>
<proteinExistence type="predicted"/>
<dbReference type="Proteomes" id="UP001199469">
    <property type="component" value="Unassembled WGS sequence"/>
</dbReference>
<reference evidence="1 2" key="1">
    <citation type="submission" date="2021-11" db="EMBL/GenBank/DDBJ databases">
        <title>Draft genome sequence of Actinomycetospora sp. SF1 isolated from the rhizosphere soil.</title>
        <authorList>
            <person name="Duangmal K."/>
            <person name="Chantavorakit T."/>
        </authorList>
    </citation>
    <scope>NUCLEOTIDE SEQUENCE [LARGE SCALE GENOMIC DNA]</scope>
    <source>
        <strain evidence="1 2">TBRC 5722</strain>
    </source>
</reference>
<keyword evidence="2" id="KW-1185">Reference proteome</keyword>
<dbReference type="EMBL" id="JAJNDB010000005">
    <property type="protein sequence ID" value="MCD2195876.1"/>
    <property type="molecule type" value="Genomic_DNA"/>
</dbReference>
<dbReference type="RefSeq" id="WP_230737624.1">
    <property type="nucleotide sequence ID" value="NZ_JAJNDB010000005.1"/>
</dbReference>
<organism evidence="1 2">
    <name type="scientific">Actinomycetospora endophytica</name>
    <dbReference type="NCBI Taxonomy" id="2291215"/>
    <lineage>
        <taxon>Bacteria</taxon>
        <taxon>Bacillati</taxon>
        <taxon>Actinomycetota</taxon>
        <taxon>Actinomycetes</taxon>
        <taxon>Pseudonocardiales</taxon>
        <taxon>Pseudonocardiaceae</taxon>
        <taxon>Actinomycetospora</taxon>
    </lineage>
</organism>
<gene>
    <name evidence="1" type="ORF">LQ327_21115</name>
</gene>